<evidence type="ECO:0000313" key="1">
    <source>
        <dbReference type="EMBL" id="QHT05953.1"/>
    </source>
</evidence>
<accession>A0A6C0CNU3</accession>
<organism evidence="1">
    <name type="scientific">viral metagenome</name>
    <dbReference type="NCBI Taxonomy" id="1070528"/>
    <lineage>
        <taxon>unclassified sequences</taxon>
        <taxon>metagenomes</taxon>
        <taxon>organismal metagenomes</taxon>
    </lineage>
</organism>
<name>A0A6C0CNU3_9ZZZZ</name>
<dbReference type="EMBL" id="MN739461">
    <property type="protein sequence ID" value="QHT05953.1"/>
    <property type="molecule type" value="Genomic_DNA"/>
</dbReference>
<protein>
    <submittedName>
        <fullName evidence="1">Uncharacterized protein</fullName>
    </submittedName>
</protein>
<dbReference type="AlphaFoldDB" id="A0A6C0CNU3"/>
<reference evidence="1" key="1">
    <citation type="journal article" date="2020" name="Nature">
        <title>Giant virus diversity and host interactions through global metagenomics.</title>
        <authorList>
            <person name="Schulz F."/>
            <person name="Roux S."/>
            <person name="Paez-Espino D."/>
            <person name="Jungbluth S."/>
            <person name="Walsh D.A."/>
            <person name="Denef V.J."/>
            <person name="McMahon K.D."/>
            <person name="Konstantinidis K.T."/>
            <person name="Eloe-Fadrosh E.A."/>
            <person name="Kyrpides N.C."/>
            <person name="Woyke T."/>
        </authorList>
    </citation>
    <scope>NUCLEOTIDE SEQUENCE</scope>
    <source>
        <strain evidence="1">GVMAG-M-3300021425-14</strain>
    </source>
</reference>
<proteinExistence type="predicted"/>
<sequence>MSTYNNETIGISAEKFLCDIYNVECTIEPHRYNNEFIERLYHSNTLELLENNNISIVQHIGKNNGSIDFKIYTEHGEATLSLKTLKKFTGKIAPQGGQPTYKSFDIKRDLAHQTRNLGRVQANTIRFNWLKDNIGDFLNEMQANTFCCDVTLLISNCSNNPRAIILRNRNYNFNNINITYSRSTYIELPHPRRPPPATSEFSCTVYGVINGETKSIGEFQFHKNSRQQVKFRFHSTLFH</sequence>